<evidence type="ECO:0000259" key="1">
    <source>
        <dbReference type="PROSITE" id="PS51787"/>
    </source>
</evidence>
<dbReference type="Gene3D" id="1.20.58.1480">
    <property type="match status" value="1"/>
</dbReference>
<keyword evidence="3" id="KW-1185">Reference proteome</keyword>
<dbReference type="PANTHER" id="PTHR46732:SF8">
    <property type="entry name" value="ATP-DEPENDENT PROTEASE LA (LON) DOMAIN PROTEIN"/>
    <property type="match status" value="1"/>
</dbReference>
<dbReference type="EMBL" id="RJSG01000002">
    <property type="protein sequence ID" value="RNL79706.1"/>
    <property type="molecule type" value="Genomic_DNA"/>
</dbReference>
<dbReference type="PROSITE" id="PS51787">
    <property type="entry name" value="LON_N"/>
    <property type="match status" value="1"/>
</dbReference>
<organism evidence="2 3">
    <name type="scientific">Nocardioides marmorisolisilvae</name>
    <dbReference type="NCBI Taxonomy" id="1542737"/>
    <lineage>
        <taxon>Bacteria</taxon>
        <taxon>Bacillati</taxon>
        <taxon>Actinomycetota</taxon>
        <taxon>Actinomycetes</taxon>
        <taxon>Propionibacteriales</taxon>
        <taxon>Nocardioidaceae</taxon>
        <taxon>Nocardioides</taxon>
    </lineage>
</organism>
<comment type="caution">
    <text evidence="2">The sequence shown here is derived from an EMBL/GenBank/DDBJ whole genome shotgun (WGS) entry which is preliminary data.</text>
</comment>
<proteinExistence type="predicted"/>
<reference evidence="2 3" key="1">
    <citation type="submission" date="2018-11" db="EMBL/GenBank/DDBJ databases">
        <authorList>
            <person name="Li F."/>
        </authorList>
    </citation>
    <scope>NUCLEOTIDE SEQUENCE [LARGE SCALE GENOMIC DNA]</scope>
    <source>
        <strain evidence="2 3">KIS18-7</strain>
    </source>
</reference>
<dbReference type="Gene3D" id="2.30.130.40">
    <property type="entry name" value="LON domain-like"/>
    <property type="match status" value="1"/>
</dbReference>
<sequence>MTSIPVFPLNAVLFPGVVTPLHIFEDRYRALMRDLLAISDPSDRVFAVVAIREGYEVGEHGMQSMHRTGTLVQLTESERYDDGRFDIEVTGRQRVILNTVDGSGEYLRADCDLVADDAGPVDVEAAEEAERALAAFEEYRDQLSDLRGGPVLAGPMPHDPTYLSYSLAATCLLSQSERQELLEAPDAASRLRMLRFSLREEMRAMRALPSLPATEVARTRWSPN</sequence>
<evidence type="ECO:0000313" key="3">
    <source>
        <dbReference type="Proteomes" id="UP000277094"/>
    </source>
</evidence>
<feature type="domain" description="Lon N-terminal" evidence="1">
    <location>
        <begin position="1"/>
        <end position="202"/>
    </location>
</feature>
<accession>A0A3N0DW35</accession>
<dbReference type="PANTHER" id="PTHR46732">
    <property type="entry name" value="ATP-DEPENDENT PROTEASE LA (LON) DOMAIN PROTEIN"/>
    <property type="match status" value="1"/>
</dbReference>
<dbReference type="SUPFAM" id="SSF88697">
    <property type="entry name" value="PUA domain-like"/>
    <property type="match status" value="1"/>
</dbReference>
<dbReference type="SMART" id="SM00464">
    <property type="entry name" value="LON"/>
    <property type="match status" value="1"/>
</dbReference>
<dbReference type="OrthoDB" id="25394at2"/>
<dbReference type="InterPro" id="IPR015947">
    <property type="entry name" value="PUA-like_sf"/>
</dbReference>
<gene>
    <name evidence="2" type="ORF">EFL95_12145</name>
</gene>
<evidence type="ECO:0000313" key="2">
    <source>
        <dbReference type="EMBL" id="RNL79706.1"/>
    </source>
</evidence>
<protein>
    <submittedName>
        <fullName evidence="2">Peptidase S16</fullName>
    </submittedName>
</protein>
<name>A0A3N0DW35_9ACTN</name>
<dbReference type="Pfam" id="PF02190">
    <property type="entry name" value="LON_substr_bdg"/>
    <property type="match status" value="1"/>
</dbReference>
<dbReference type="InterPro" id="IPR046336">
    <property type="entry name" value="Lon_prtase_N_sf"/>
</dbReference>
<dbReference type="Proteomes" id="UP000277094">
    <property type="component" value="Unassembled WGS sequence"/>
</dbReference>
<dbReference type="AlphaFoldDB" id="A0A3N0DW35"/>
<dbReference type="InterPro" id="IPR003111">
    <property type="entry name" value="Lon_prtase_N"/>
</dbReference>
<dbReference type="RefSeq" id="WP_123234210.1">
    <property type="nucleotide sequence ID" value="NZ_RJSG01000002.1"/>
</dbReference>